<proteinExistence type="predicted"/>
<protein>
    <submittedName>
        <fullName evidence="3">Epoxide hydrolase</fullName>
    </submittedName>
</protein>
<comment type="caution">
    <text evidence="3">The sequence shown here is derived from an EMBL/GenBank/DDBJ whole genome shotgun (WGS) entry which is preliminary data.</text>
</comment>
<dbReference type="EMBL" id="BONF01000010">
    <property type="protein sequence ID" value="GIF80663.1"/>
    <property type="molecule type" value="Genomic_DNA"/>
</dbReference>
<dbReference type="InterPro" id="IPR029058">
    <property type="entry name" value="AB_hydrolase_fold"/>
</dbReference>
<keyword evidence="1 3" id="KW-0378">Hydrolase</keyword>
<evidence type="ECO:0000313" key="4">
    <source>
        <dbReference type="Proteomes" id="UP000601223"/>
    </source>
</evidence>
<evidence type="ECO:0000259" key="2">
    <source>
        <dbReference type="Pfam" id="PF00561"/>
    </source>
</evidence>
<accession>A0A8J3JHB1</accession>
<dbReference type="PRINTS" id="PR00412">
    <property type="entry name" value="EPOXHYDRLASE"/>
</dbReference>
<dbReference type="InterPro" id="IPR000639">
    <property type="entry name" value="Epox_hydrolase-like"/>
</dbReference>
<feature type="domain" description="AB hydrolase-1" evidence="2">
    <location>
        <begin position="21"/>
        <end position="259"/>
    </location>
</feature>
<evidence type="ECO:0000256" key="1">
    <source>
        <dbReference type="ARBA" id="ARBA00022801"/>
    </source>
</evidence>
<evidence type="ECO:0000313" key="3">
    <source>
        <dbReference type="EMBL" id="GIF80663.1"/>
    </source>
</evidence>
<dbReference type="Pfam" id="PF00561">
    <property type="entry name" value="Abhydrolase_1"/>
    <property type="match status" value="1"/>
</dbReference>
<dbReference type="InterPro" id="IPR000073">
    <property type="entry name" value="AB_hydrolase_1"/>
</dbReference>
<keyword evidence="4" id="KW-1185">Reference proteome</keyword>
<dbReference type="Gene3D" id="3.40.50.1820">
    <property type="entry name" value="alpha/beta hydrolase"/>
    <property type="match status" value="1"/>
</dbReference>
<dbReference type="PANTHER" id="PTHR43329">
    <property type="entry name" value="EPOXIDE HYDROLASE"/>
    <property type="match status" value="1"/>
</dbReference>
<reference evidence="3 4" key="1">
    <citation type="submission" date="2021-01" db="EMBL/GenBank/DDBJ databases">
        <title>Whole genome shotgun sequence of Catellatospora bangladeshensis NBRC 107357.</title>
        <authorList>
            <person name="Komaki H."/>
            <person name="Tamura T."/>
        </authorList>
    </citation>
    <scope>NUCLEOTIDE SEQUENCE [LARGE SCALE GENOMIC DNA]</scope>
    <source>
        <strain evidence="3 4">NBRC 107357</strain>
    </source>
</reference>
<dbReference type="RefSeq" id="WP_203744490.1">
    <property type="nucleotide sequence ID" value="NZ_BONF01000010.1"/>
</dbReference>
<organism evidence="3 4">
    <name type="scientific">Catellatospora bangladeshensis</name>
    <dbReference type="NCBI Taxonomy" id="310355"/>
    <lineage>
        <taxon>Bacteria</taxon>
        <taxon>Bacillati</taxon>
        <taxon>Actinomycetota</taxon>
        <taxon>Actinomycetes</taxon>
        <taxon>Micromonosporales</taxon>
        <taxon>Micromonosporaceae</taxon>
        <taxon>Catellatospora</taxon>
    </lineage>
</organism>
<sequence>MQITARELVFDVQAGGPVDGPPVLLLHGFPQHAGEWELVASRLHDAGARTYALDQRGYSPGARPADVAAYTMGECVADAVAVLDALGVDRAHVVGHDWGAVVAWHLAAEHPARVRTLTAISVPHPSAYAKALATDADQQRRSAYIGLFQQPGKAEDLLLEQDGQRLRELFAGVPAERVERFVTPMLDRARLTGGLNWYRALGRGPMAAGPVPVPTTFVWSDHDAAVGAAAAQGCAQQVTGDYRFVTLPGVSHWIPDEAPDEVAREVLARMATA</sequence>
<dbReference type="Proteomes" id="UP000601223">
    <property type="component" value="Unassembled WGS sequence"/>
</dbReference>
<name>A0A8J3JHB1_9ACTN</name>
<dbReference type="SUPFAM" id="SSF53474">
    <property type="entry name" value="alpha/beta-Hydrolases"/>
    <property type="match status" value="1"/>
</dbReference>
<gene>
    <name evidence="3" type="ORF">Cba03nite_20120</name>
</gene>
<dbReference type="GO" id="GO:0016787">
    <property type="term" value="F:hydrolase activity"/>
    <property type="evidence" value="ECO:0007669"/>
    <property type="project" value="UniProtKB-KW"/>
</dbReference>
<dbReference type="AlphaFoldDB" id="A0A8J3JHB1"/>